<evidence type="ECO:0000256" key="3">
    <source>
        <dbReference type="ARBA" id="ARBA00022807"/>
    </source>
</evidence>
<dbReference type="InterPro" id="IPR001300">
    <property type="entry name" value="Peptidase_C2_calpain_cat"/>
</dbReference>
<evidence type="ECO:0000256" key="2">
    <source>
        <dbReference type="ARBA" id="ARBA00022801"/>
    </source>
</evidence>
<dbReference type="InterPro" id="IPR051297">
    <property type="entry name" value="PalB/RIM13"/>
</dbReference>
<keyword evidence="3" id="KW-0788">Thiol protease</keyword>
<dbReference type="Pfam" id="PF01067">
    <property type="entry name" value="Calpain_III"/>
    <property type="match status" value="1"/>
</dbReference>
<protein>
    <submittedName>
        <fullName evidence="5">Calpain-7 isoform X1</fullName>
    </submittedName>
</protein>
<comment type="caution">
    <text evidence="4">Lacks conserved residue(s) required for the propagation of feature annotation.</text>
</comment>
<evidence type="ECO:0000256" key="4">
    <source>
        <dbReference type="PROSITE-ProRule" id="PRU00239"/>
    </source>
</evidence>
<evidence type="ECO:0000313" key="5">
    <source>
        <dbReference type="EMBL" id="CAB4005010.1"/>
    </source>
</evidence>
<dbReference type="PROSITE" id="PS50203">
    <property type="entry name" value="CALPAIN_CAT"/>
    <property type="match status" value="1"/>
</dbReference>
<reference evidence="5" key="1">
    <citation type="submission" date="2020-04" db="EMBL/GenBank/DDBJ databases">
        <authorList>
            <person name="Alioto T."/>
            <person name="Alioto T."/>
            <person name="Gomez Garrido J."/>
        </authorList>
    </citation>
    <scope>NUCLEOTIDE SEQUENCE</scope>
    <source>
        <strain evidence="5">A484AB</strain>
    </source>
</reference>
<keyword evidence="1" id="KW-0645">Protease</keyword>
<gene>
    <name evidence="5" type="ORF">PACLA_8A002898</name>
</gene>
<name>A0A6S7HP73_PARCT</name>
<dbReference type="SUPFAM" id="SSF49758">
    <property type="entry name" value="Calpain large subunit, middle domain (domain III)"/>
    <property type="match status" value="2"/>
</dbReference>
<dbReference type="GO" id="GO:0004198">
    <property type="term" value="F:calcium-dependent cysteine-type endopeptidase activity"/>
    <property type="evidence" value="ECO:0007669"/>
    <property type="project" value="InterPro"/>
</dbReference>
<comment type="caution">
    <text evidence="5">The sequence shown here is derived from an EMBL/GenBank/DDBJ whole genome shotgun (WGS) entry which is preliminary data.</text>
</comment>
<dbReference type="InterPro" id="IPR022682">
    <property type="entry name" value="Calpain_domain_III"/>
</dbReference>
<dbReference type="Gene3D" id="2.60.120.380">
    <property type="match status" value="2"/>
</dbReference>
<accession>A0A6S7HP73</accession>
<organism evidence="5 6">
    <name type="scientific">Paramuricea clavata</name>
    <name type="common">Red gorgonian</name>
    <name type="synonym">Violescent sea-whip</name>
    <dbReference type="NCBI Taxonomy" id="317549"/>
    <lineage>
        <taxon>Eukaryota</taxon>
        <taxon>Metazoa</taxon>
        <taxon>Cnidaria</taxon>
        <taxon>Anthozoa</taxon>
        <taxon>Octocorallia</taxon>
        <taxon>Malacalcyonacea</taxon>
        <taxon>Plexauridae</taxon>
        <taxon>Paramuricea</taxon>
    </lineage>
</organism>
<dbReference type="Proteomes" id="UP001152795">
    <property type="component" value="Unassembled WGS sequence"/>
</dbReference>
<evidence type="ECO:0000256" key="1">
    <source>
        <dbReference type="ARBA" id="ARBA00022670"/>
    </source>
</evidence>
<keyword evidence="6" id="KW-1185">Reference proteome</keyword>
<dbReference type="GO" id="GO:0006508">
    <property type="term" value="P:proteolysis"/>
    <property type="evidence" value="ECO:0007669"/>
    <property type="project" value="UniProtKB-KW"/>
</dbReference>
<dbReference type="Pfam" id="PF00648">
    <property type="entry name" value="Peptidase_C2"/>
    <property type="match status" value="1"/>
</dbReference>
<dbReference type="SMART" id="SM00230">
    <property type="entry name" value="CysPc"/>
    <property type="match status" value="1"/>
</dbReference>
<dbReference type="InterPro" id="IPR038765">
    <property type="entry name" value="Papain-like_cys_pep_sf"/>
</dbReference>
<dbReference type="SUPFAM" id="SSF54001">
    <property type="entry name" value="Cysteine proteinases"/>
    <property type="match status" value="1"/>
</dbReference>
<dbReference type="EMBL" id="CACRXK020005070">
    <property type="protein sequence ID" value="CAB4005010.1"/>
    <property type="molecule type" value="Genomic_DNA"/>
</dbReference>
<sequence length="554" mass="63501">MNRNEMWVSLIEKAYLKVMGGYDFPGSNSNIDLHALTGWIPERVSIKLDSPDLNINSLFDRIFAGLQRGDCLITAATGNLGDVVAERAGLVPTHAYAVLDIRKIQNLKLLQVKNPWTHLRWKGNFSELDTENWTPELQKALNFDRKSAIQVDNGVFWIDWKSLLNFFDVLYINWNPKLFLNRYVLHSTWTSGKGPVRDAYNLGENPQYKLEVNVTSDKSPVVWILLSRHILDRDDFANNKEFITVHVYETSGQRVYYPDNCYIEGVKINSPHYLVKVNPDKSTNTFTLVISQYEKHNTIHYTLKVFSSAEFKLSPVPNPYVCHKEVTGEWKGITAGGCPNYPETHKNNPAYFCELEESASSKTLSVLVKVRGPRQYAVGFIMISLSSSGGHPVFKKSVDTYRSTKNRSETASGWEKWLRNIERQFRYFGITDPEMKKDGLIIYSGQIIADLEDTLLDATGEEAGEDAYAQLIIKPNKHFLPKKNKDFARFQFGNLKQKHGESLVRYYTRIRGIAKKCSFSNESEAIRDHLIKTMTNNVVYASKQYARIRRSTKF</sequence>
<keyword evidence="2" id="KW-0378">Hydrolase</keyword>
<dbReference type="AlphaFoldDB" id="A0A6S7HP73"/>
<proteinExistence type="predicted"/>
<dbReference type="PANTHER" id="PTHR46143:SF1">
    <property type="entry name" value="CALPAIN-7"/>
    <property type="match status" value="1"/>
</dbReference>
<dbReference type="PANTHER" id="PTHR46143">
    <property type="entry name" value="CALPAIN-7"/>
    <property type="match status" value="1"/>
</dbReference>
<evidence type="ECO:0000313" key="6">
    <source>
        <dbReference type="Proteomes" id="UP001152795"/>
    </source>
</evidence>
<dbReference type="InterPro" id="IPR036213">
    <property type="entry name" value="Calpain_III_sf"/>
</dbReference>
<dbReference type="OrthoDB" id="167576at2759"/>
<dbReference type="Gene3D" id="3.90.70.10">
    <property type="entry name" value="Cysteine proteinases"/>
    <property type="match status" value="1"/>
</dbReference>